<evidence type="ECO:0000256" key="6">
    <source>
        <dbReference type="ARBA" id="ARBA00023146"/>
    </source>
</evidence>
<evidence type="ECO:0000256" key="7">
    <source>
        <dbReference type="ARBA" id="ARBA00049339"/>
    </source>
</evidence>
<dbReference type="PANTHER" id="PTHR11956">
    <property type="entry name" value="ARGINYL-TRNA SYNTHETASE"/>
    <property type="match status" value="1"/>
</dbReference>
<gene>
    <name evidence="8" type="primary">argS</name>
    <name evidence="13" type="ORF">A2782_02625</name>
</gene>
<dbReference type="EC" id="6.1.1.19" evidence="8"/>
<dbReference type="InterPro" id="IPR014729">
    <property type="entry name" value="Rossmann-like_a/b/a_fold"/>
</dbReference>
<dbReference type="AlphaFoldDB" id="A0A1G1V1T0"/>
<name>A0A1G1V1T0_9BACT</name>
<keyword evidence="5 8" id="KW-0648">Protein biosynthesis</keyword>
<sequence>MREQLRNAIAKVVKELTGQDIEPKLEHPSVEAHGDYSSNIAMAVFKKMSSPRRRGTRNIDIFALLRNEYVIDSGSEPEMTEEGVDGTGFTSPLKLAEKIKEKLEKDKTLEGLVEKIDVVAPGFINFWLAKEMLVGGMGKVGELGESYGSSDVFAGQTVIVDYSGPNIAKPFGIGHLRSTIIGQAIYNLYKFLGARVIGDNHLGDWGRQFGMLIAKIMSKAPTRMVNQNAKIENLTIEDLERMYVEFNKEAEERPELMDGAREWFKRLEEGDPDAREIWQKVKDISLTEFNRIYDLLGVTIDYAYGESFYEKLMPEVVEECKVRGIAKESEGALIVEFPSASSGQVLPPAILVKSDGATNYFTRDLATVKFRLKEWDPSLILYEVGAEQALHFQQLFEAVRLLGWGDPSPSSGRVVPTRFVHIKHGLYLAPSGKKFSTRKGDTVHLEEVLEEAIERARALAARGPVKSPASGPVGSSSHPTSSVAGSLRSLGGTPSAPATRTLGTSYPSNDVGVAVGVGAVKYFDLSHHPSSNIVFDWDKVMALEGNSAPYLQYTYARCKSVIANAVKQSLEIATSGSISLTIPRDDVMGSEELAVLRTFYKFPEVVEEAAKTHSPNLVCNFLFDLAQKYNAFYNQHRILPPNVDHGHQKAVIPAQAENYKDICMGSHFRGNDKFTFRLVLTQAVGNILKTGLGLLGIEAPQKM</sequence>
<dbReference type="SUPFAM" id="SSF52374">
    <property type="entry name" value="Nucleotidylyl transferase"/>
    <property type="match status" value="1"/>
</dbReference>
<dbReference type="InterPro" id="IPR005148">
    <property type="entry name" value="Arg-tRNA-synth_N"/>
</dbReference>
<organism evidence="13 14">
    <name type="scientific">Candidatus Blackburnbacteria bacterium RIFCSPHIGHO2_01_FULL_43_15b</name>
    <dbReference type="NCBI Taxonomy" id="1797513"/>
    <lineage>
        <taxon>Bacteria</taxon>
        <taxon>Candidatus Blackburniibacteriota</taxon>
    </lineage>
</organism>
<feature type="short sequence motif" description="'HIGH' region" evidence="8">
    <location>
        <begin position="165"/>
        <end position="175"/>
    </location>
</feature>
<dbReference type="PRINTS" id="PR01038">
    <property type="entry name" value="TRNASYNTHARG"/>
</dbReference>
<keyword evidence="3 8" id="KW-0547">Nucleotide-binding</keyword>
<comment type="catalytic activity">
    <reaction evidence="7 8">
        <text>tRNA(Arg) + L-arginine + ATP = L-arginyl-tRNA(Arg) + AMP + diphosphate</text>
        <dbReference type="Rhea" id="RHEA:20301"/>
        <dbReference type="Rhea" id="RHEA-COMP:9658"/>
        <dbReference type="Rhea" id="RHEA-COMP:9673"/>
        <dbReference type="ChEBI" id="CHEBI:30616"/>
        <dbReference type="ChEBI" id="CHEBI:32682"/>
        <dbReference type="ChEBI" id="CHEBI:33019"/>
        <dbReference type="ChEBI" id="CHEBI:78442"/>
        <dbReference type="ChEBI" id="CHEBI:78513"/>
        <dbReference type="ChEBI" id="CHEBI:456215"/>
        <dbReference type="EC" id="6.1.1.19"/>
    </reaction>
</comment>
<dbReference type="SUPFAM" id="SSF55190">
    <property type="entry name" value="Arginyl-tRNA synthetase (ArgRS), N-terminal 'additional' domain"/>
    <property type="match status" value="2"/>
</dbReference>
<dbReference type="Pfam" id="PF03485">
    <property type="entry name" value="Arg_tRNA_synt_N"/>
    <property type="match status" value="2"/>
</dbReference>
<dbReference type="InterPro" id="IPR035684">
    <property type="entry name" value="ArgRS_core"/>
</dbReference>
<evidence type="ECO:0000256" key="10">
    <source>
        <dbReference type="SAM" id="MobiDB-lite"/>
    </source>
</evidence>
<dbReference type="Pfam" id="PF00750">
    <property type="entry name" value="tRNA-synt_1d"/>
    <property type="match status" value="1"/>
</dbReference>
<dbReference type="SUPFAM" id="SSF47323">
    <property type="entry name" value="Anticodon-binding domain of a subclass of class I aminoacyl-tRNA synthetases"/>
    <property type="match status" value="1"/>
</dbReference>
<dbReference type="EMBL" id="MHBW01000011">
    <property type="protein sequence ID" value="OGY09344.1"/>
    <property type="molecule type" value="Genomic_DNA"/>
</dbReference>
<dbReference type="Gene3D" id="3.30.1360.70">
    <property type="entry name" value="Arginyl tRNA synthetase N-terminal domain"/>
    <property type="match status" value="1"/>
</dbReference>
<dbReference type="GO" id="GO:0004814">
    <property type="term" value="F:arginine-tRNA ligase activity"/>
    <property type="evidence" value="ECO:0007669"/>
    <property type="project" value="UniProtKB-UniRule"/>
</dbReference>
<accession>A0A1G1V1T0</accession>
<dbReference type="PANTHER" id="PTHR11956:SF5">
    <property type="entry name" value="ARGININE--TRNA LIGASE, CYTOPLASMIC"/>
    <property type="match status" value="1"/>
</dbReference>
<protein>
    <recommendedName>
        <fullName evidence="8">Arginine--tRNA ligase</fullName>
        <ecNumber evidence="8">6.1.1.19</ecNumber>
    </recommendedName>
    <alternativeName>
        <fullName evidence="8">Arginyl-tRNA synthetase</fullName>
        <shortName evidence="8">ArgRS</shortName>
    </alternativeName>
</protein>
<dbReference type="InterPro" id="IPR036695">
    <property type="entry name" value="Arg-tRNA-synth_N_sf"/>
</dbReference>
<evidence type="ECO:0000256" key="3">
    <source>
        <dbReference type="ARBA" id="ARBA00022741"/>
    </source>
</evidence>
<evidence type="ECO:0000313" key="13">
    <source>
        <dbReference type="EMBL" id="OGY09344.1"/>
    </source>
</evidence>
<dbReference type="InterPro" id="IPR009080">
    <property type="entry name" value="tRNAsynth_Ia_anticodon-bd"/>
</dbReference>
<keyword evidence="4 8" id="KW-0067">ATP-binding</keyword>
<comment type="caution">
    <text evidence="13">The sequence shown here is derived from an EMBL/GenBank/DDBJ whole genome shotgun (WGS) entry which is preliminary data.</text>
</comment>
<evidence type="ECO:0000256" key="5">
    <source>
        <dbReference type="ARBA" id="ARBA00022917"/>
    </source>
</evidence>
<dbReference type="GO" id="GO:0005524">
    <property type="term" value="F:ATP binding"/>
    <property type="evidence" value="ECO:0007669"/>
    <property type="project" value="UniProtKB-UniRule"/>
</dbReference>
<dbReference type="FunFam" id="3.40.50.620:FF:000116">
    <property type="entry name" value="Arginine--tRNA ligase"/>
    <property type="match status" value="1"/>
</dbReference>
<evidence type="ECO:0000256" key="4">
    <source>
        <dbReference type="ARBA" id="ARBA00022840"/>
    </source>
</evidence>
<reference evidence="13 14" key="1">
    <citation type="journal article" date="2016" name="Nat. Commun.">
        <title>Thousands of microbial genomes shed light on interconnected biogeochemical processes in an aquifer system.</title>
        <authorList>
            <person name="Anantharaman K."/>
            <person name="Brown C.T."/>
            <person name="Hug L.A."/>
            <person name="Sharon I."/>
            <person name="Castelle C.J."/>
            <person name="Probst A.J."/>
            <person name="Thomas B.C."/>
            <person name="Singh A."/>
            <person name="Wilkins M.J."/>
            <person name="Karaoz U."/>
            <person name="Brodie E.L."/>
            <person name="Williams K.H."/>
            <person name="Hubbard S.S."/>
            <person name="Banfield J.F."/>
        </authorList>
    </citation>
    <scope>NUCLEOTIDE SEQUENCE [LARGE SCALE GENOMIC DNA]</scope>
</reference>
<proteinExistence type="inferred from homology"/>
<evidence type="ECO:0000256" key="8">
    <source>
        <dbReference type="HAMAP-Rule" id="MF_00123"/>
    </source>
</evidence>
<dbReference type="Proteomes" id="UP000177967">
    <property type="component" value="Unassembled WGS sequence"/>
</dbReference>
<feature type="domain" description="Arginyl tRNA synthetase N-terminal" evidence="12">
    <location>
        <begin position="3"/>
        <end position="128"/>
    </location>
</feature>
<feature type="domain" description="DALR anticodon binding" evidence="11">
    <location>
        <begin position="551"/>
        <end position="703"/>
    </location>
</feature>
<dbReference type="STRING" id="1797513.A2782_02625"/>
<evidence type="ECO:0000256" key="9">
    <source>
        <dbReference type="RuleBase" id="RU363038"/>
    </source>
</evidence>
<dbReference type="Pfam" id="PF05746">
    <property type="entry name" value="DALR_1"/>
    <property type="match status" value="2"/>
</dbReference>
<dbReference type="Gene3D" id="1.10.730.10">
    <property type="entry name" value="Isoleucyl-tRNA Synthetase, Domain 1"/>
    <property type="match status" value="1"/>
</dbReference>
<keyword evidence="2 8" id="KW-0436">Ligase</keyword>
<keyword evidence="6 8" id="KW-0030">Aminoacyl-tRNA synthetase</keyword>
<dbReference type="Gene3D" id="3.40.50.620">
    <property type="entry name" value="HUPs"/>
    <property type="match status" value="1"/>
</dbReference>
<evidence type="ECO:0000259" key="12">
    <source>
        <dbReference type="SMART" id="SM01016"/>
    </source>
</evidence>
<comment type="subunit">
    <text evidence="8">Monomer.</text>
</comment>
<dbReference type="GO" id="GO:0006420">
    <property type="term" value="P:arginyl-tRNA aminoacylation"/>
    <property type="evidence" value="ECO:0007669"/>
    <property type="project" value="UniProtKB-UniRule"/>
</dbReference>
<dbReference type="SMART" id="SM01016">
    <property type="entry name" value="Arg_tRNA_synt_N"/>
    <property type="match status" value="1"/>
</dbReference>
<evidence type="ECO:0000259" key="11">
    <source>
        <dbReference type="SMART" id="SM00836"/>
    </source>
</evidence>
<evidence type="ECO:0000256" key="2">
    <source>
        <dbReference type="ARBA" id="ARBA00022598"/>
    </source>
</evidence>
<evidence type="ECO:0000256" key="1">
    <source>
        <dbReference type="ARBA" id="ARBA00005594"/>
    </source>
</evidence>
<keyword evidence="8" id="KW-0963">Cytoplasm</keyword>
<dbReference type="InterPro" id="IPR001278">
    <property type="entry name" value="Arg-tRNA-ligase"/>
</dbReference>
<dbReference type="HAMAP" id="MF_00123">
    <property type="entry name" value="Arg_tRNA_synth"/>
    <property type="match status" value="1"/>
</dbReference>
<dbReference type="SMART" id="SM00836">
    <property type="entry name" value="DALR_1"/>
    <property type="match status" value="1"/>
</dbReference>
<feature type="region of interest" description="Disordered" evidence="10">
    <location>
        <begin position="460"/>
        <end position="503"/>
    </location>
</feature>
<feature type="compositionally biased region" description="Polar residues" evidence="10">
    <location>
        <begin position="473"/>
        <end position="484"/>
    </location>
</feature>
<dbReference type="InterPro" id="IPR008909">
    <property type="entry name" value="DALR_anticod-bd"/>
</dbReference>
<evidence type="ECO:0000313" key="14">
    <source>
        <dbReference type="Proteomes" id="UP000177967"/>
    </source>
</evidence>
<dbReference type="GO" id="GO:0005737">
    <property type="term" value="C:cytoplasm"/>
    <property type="evidence" value="ECO:0007669"/>
    <property type="project" value="UniProtKB-SubCell"/>
</dbReference>
<comment type="subcellular location">
    <subcellularLocation>
        <location evidence="8">Cytoplasm</location>
    </subcellularLocation>
</comment>
<comment type="similarity">
    <text evidence="1 8 9">Belongs to the class-I aminoacyl-tRNA synthetase family.</text>
</comment>
<dbReference type="CDD" id="cd00671">
    <property type="entry name" value="ArgRS_core"/>
    <property type="match status" value="1"/>
</dbReference>